<dbReference type="CDD" id="cd00130">
    <property type="entry name" value="PAS"/>
    <property type="match status" value="2"/>
</dbReference>
<feature type="domain" description="PAC" evidence="6">
    <location>
        <begin position="115"/>
        <end position="169"/>
    </location>
</feature>
<dbReference type="Gene3D" id="3.30.450.20">
    <property type="entry name" value="PAS domain"/>
    <property type="match status" value="2"/>
</dbReference>
<evidence type="ECO:0000259" key="6">
    <source>
        <dbReference type="PROSITE" id="PS50113"/>
    </source>
</evidence>
<reference evidence="7 8" key="1">
    <citation type="submission" date="2021-11" db="EMBL/GenBank/DDBJ databases">
        <title>Aliifidinibius sp. nov., a new bacterium isolated from saline soil.</title>
        <authorList>
            <person name="Galisteo C."/>
            <person name="De La Haba R."/>
            <person name="Sanchez-Porro C."/>
            <person name="Ventosa A."/>
        </authorList>
    </citation>
    <scope>NUCLEOTIDE SEQUENCE [LARGE SCALE GENOMIC DNA]</scope>
    <source>
        <strain evidence="7 8">KACC 190600</strain>
    </source>
</reference>
<gene>
    <name evidence="7" type="ORF">LQ318_08185</name>
</gene>
<dbReference type="SMART" id="SM00086">
    <property type="entry name" value="PAC"/>
    <property type="match status" value="2"/>
</dbReference>
<evidence type="ECO:0000256" key="1">
    <source>
        <dbReference type="ARBA" id="ARBA00022630"/>
    </source>
</evidence>
<evidence type="ECO:0000256" key="3">
    <source>
        <dbReference type="ARBA" id="ARBA00022991"/>
    </source>
</evidence>
<accession>A0ABT3PYG9</accession>
<comment type="caution">
    <text evidence="7">The sequence shown here is derived from an EMBL/GenBank/DDBJ whole genome shotgun (WGS) entry which is preliminary data.</text>
</comment>
<feature type="domain" description="PAS" evidence="5">
    <location>
        <begin position="39"/>
        <end position="114"/>
    </location>
</feature>
<dbReference type="InterPro" id="IPR001610">
    <property type="entry name" value="PAC"/>
</dbReference>
<dbReference type="SMART" id="SM00091">
    <property type="entry name" value="PAS"/>
    <property type="match status" value="2"/>
</dbReference>
<keyword evidence="3" id="KW-0157">Chromophore</keyword>
<feature type="coiled-coil region" evidence="4">
    <location>
        <begin position="19"/>
        <end position="49"/>
    </location>
</feature>
<proteinExistence type="predicted"/>
<dbReference type="Pfam" id="PF13426">
    <property type="entry name" value="PAS_9"/>
    <property type="match status" value="2"/>
</dbReference>
<evidence type="ECO:0000313" key="8">
    <source>
        <dbReference type="Proteomes" id="UP001207337"/>
    </source>
</evidence>
<dbReference type="InterPro" id="IPR000700">
    <property type="entry name" value="PAS-assoc_C"/>
</dbReference>
<keyword evidence="4" id="KW-0175">Coiled coil</keyword>
<evidence type="ECO:0000313" key="7">
    <source>
        <dbReference type="EMBL" id="MCW9712881.1"/>
    </source>
</evidence>
<keyword evidence="2" id="KW-0288">FMN</keyword>
<dbReference type="PANTHER" id="PTHR47429">
    <property type="entry name" value="PROTEIN TWIN LOV 1"/>
    <property type="match status" value="1"/>
</dbReference>
<keyword evidence="8" id="KW-1185">Reference proteome</keyword>
<dbReference type="NCBIfam" id="TIGR00229">
    <property type="entry name" value="sensory_box"/>
    <property type="match status" value="2"/>
</dbReference>
<dbReference type="RefSeq" id="WP_265789191.1">
    <property type="nucleotide sequence ID" value="NZ_BAABRS010000002.1"/>
</dbReference>
<dbReference type="InterPro" id="IPR000014">
    <property type="entry name" value="PAS"/>
</dbReference>
<evidence type="ECO:0000256" key="4">
    <source>
        <dbReference type="SAM" id="Coils"/>
    </source>
</evidence>
<name>A0ABT3PYG9_9BACT</name>
<dbReference type="PROSITE" id="PS50113">
    <property type="entry name" value="PAC"/>
    <property type="match status" value="1"/>
</dbReference>
<dbReference type="PROSITE" id="PS50112">
    <property type="entry name" value="PAS"/>
    <property type="match status" value="2"/>
</dbReference>
<dbReference type="EMBL" id="JAJNDC010000002">
    <property type="protein sequence ID" value="MCW9712881.1"/>
    <property type="molecule type" value="Genomic_DNA"/>
</dbReference>
<feature type="domain" description="PAS" evidence="5">
    <location>
        <begin position="170"/>
        <end position="240"/>
    </location>
</feature>
<sequence>MQSDELKELKGLCKNEQCFNKLKKIVSDLKNQKKEKERHLELLESAIRTDYDSILITDLQLEEPGPEIVYVNEGFCKMTGYSKDEVIGKTPRILQGPKTDRKVLDKLKERLSNGQCFFGQTINYRKDGSTFVNQWDIHPLTDKEGNITHWVSYQHDITERKEAEKQYINTKIEFDELREETHRTLIDVDVQGNIISANKAFRSLIGYKKDELRGIKIWDLLHEKYLTSLKHRFDQADEHAFFNDKEFKGIIKHKSGLPIQVKGTSRLFKLKNETIIRAEVENISLQKKVMETLNKRCHELGEKLESN</sequence>
<keyword evidence="1" id="KW-0285">Flavoprotein</keyword>
<dbReference type="PANTHER" id="PTHR47429:SF2">
    <property type="entry name" value="PROTEIN TWIN LOV 1"/>
    <property type="match status" value="1"/>
</dbReference>
<evidence type="ECO:0000256" key="2">
    <source>
        <dbReference type="ARBA" id="ARBA00022643"/>
    </source>
</evidence>
<protein>
    <submittedName>
        <fullName evidence="7">PAS domain S-box protein</fullName>
    </submittedName>
</protein>
<organism evidence="7 8">
    <name type="scientific">Fodinibius salicampi</name>
    <dbReference type="NCBI Taxonomy" id="1920655"/>
    <lineage>
        <taxon>Bacteria</taxon>
        <taxon>Pseudomonadati</taxon>
        <taxon>Balneolota</taxon>
        <taxon>Balneolia</taxon>
        <taxon>Balneolales</taxon>
        <taxon>Balneolaceae</taxon>
        <taxon>Fodinibius</taxon>
    </lineage>
</organism>
<evidence type="ECO:0000259" key="5">
    <source>
        <dbReference type="PROSITE" id="PS50112"/>
    </source>
</evidence>
<dbReference type="SUPFAM" id="SSF55785">
    <property type="entry name" value="PYP-like sensor domain (PAS domain)"/>
    <property type="match status" value="2"/>
</dbReference>
<dbReference type="InterPro" id="IPR035965">
    <property type="entry name" value="PAS-like_dom_sf"/>
</dbReference>
<dbReference type="Proteomes" id="UP001207337">
    <property type="component" value="Unassembled WGS sequence"/>
</dbReference>